<protein>
    <submittedName>
        <fullName evidence="1">Uncharacterized protein</fullName>
    </submittedName>
</protein>
<evidence type="ECO:0000313" key="2">
    <source>
        <dbReference type="Proteomes" id="UP000281553"/>
    </source>
</evidence>
<reference evidence="1 2" key="1">
    <citation type="submission" date="2018-11" db="EMBL/GenBank/DDBJ databases">
        <authorList>
            <consortium name="Pathogen Informatics"/>
        </authorList>
    </citation>
    <scope>NUCLEOTIDE SEQUENCE [LARGE SCALE GENOMIC DNA]</scope>
</reference>
<dbReference type="Proteomes" id="UP000281553">
    <property type="component" value="Unassembled WGS sequence"/>
</dbReference>
<keyword evidence="2" id="KW-1185">Reference proteome</keyword>
<evidence type="ECO:0000313" key="1">
    <source>
        <dbReference type="EMBL" id="VDK77981.1"/>
    </source>
</evidence>
<accession>A0A3P6UL78</accession>
<organism evidence="1 2">
    <name type="scientific">Dibothriocephalus latus</name>
    <name type="common">Fish tapeworm</name>
    <name type="synonym">Diphyllobothrium latum</name>
    <dbReference type="NCBI Taxonomy" id="60516"/>
    <lineage>
        <taxon>Eukaryota</taxon>
        <taxon>Metazoa</taxon>
        <taxon>Spiralia</taxon>
        <taxon>Lophotrochozoa</taxon>
        <taxon>Platyhelminthes</taxon>
        <taxon>Cestoda</taxon>
        <taxon>Eucestoda</taxon>
        <taxon>Diphyllobothriidea</taxon>
        <taxon>Diphyllobothriidae</taxon>
        <taxon>Dibothriocephalus</taxon>
    </lineage>
</organism>
<gene>
    <name evidence="1" type="ORF">DILT_LOCUS2905</name>
</gene>
<name>A0A3P6UL78_DIBLA</name>
<dbReference type="EMBL" id="UYRU01042799">
    <property type="protein sequence ID" value="VDK77981.1"/>
    <property type="molecule type" value="Genomic_DNA"/>
</dbReference>
<proteinExistence type="predicted"/>
<dbReference type="OrthoDB" id="1735926at2759"/>
<dbReference type="AlphaFoldDB" id="A0A3P6UL78"/>
<sequence length="149" mass="15796">MLQKLPLKDFSSEIRANMDIKLFIKEATLLLDLQASSLEDIIHEMLVAVFSNNTGASGSFNGDVIEHNSTPGGGGGGGGNSSTTFRVTTVSSPTATMECSHMPFGTSNSELNSPTSEAPTVDSLIEKAKKALFLQITLNDRSCKKVAKT</sequence>